<keyword evidence="2" id="KW-1133">Transmembrane helix</keyword>
<evidence type="ECO:0000313" key="4">
    <source>
        <dbReference type="Proteomes" id="UP000192656"/>
    </source>
</evidence>
<keyword evidence="2" id="KW-0472">Membrane</keyword>
<dbReference type="STRING" id="937218.SAMN06297251_103284"/>
<evidence type="ECO:0000313" key="3">
    <source>
        <dbReference type="EMBL" id="SMC54343.1"/>
    </source>
</evidence>
<reference evidence="3 4" key="1">
    <citation type="submission" date="2017-04" db="EMBL/GenBank/DDBJ databases">
        <authorList>
            <person name="Afonso C.L."/>
            <person name="Miller P.J."/>
            <person name="Scott M.A."/>
            <person name="Spackman E."/>
            <person name="Goraichik I."/>
            <person name="Dimitrov K.M."/>
            <person name="Suarez D.L."/>
            <person name="Swayne D.E."/>
        </authorList>
    </citation>
    <scope>NUCLEOTIDE SEQUENCE [LARGE SCALE GENOMIC DNA]</scope>
    <source>
        <strain evidence="3 4">CGMCC 1.10972</strain>
    </source>
</reference>
<dbReference type="EMBL" id="FWXR01000003">
    <property type="protein sequence ID" value="SMC54343.1"/>
    <property type="molecule type" value="Genomic_DNA"/>
</dbReference>
<keyword evidence="4" id="KW-1185">Reference proteome</keyword>
<feature type="region of interest" description="Disordered" evidence="1">
    <location>
        <begin position="137"/>
        <end position="169"/>
    </location>
</feature>
<evidence type="ECO:0000256" key="1">
    <source>
        <dbReference type="SAM" id="MobiDB-lite"/>
    </source>
</evidence>
<keyword evidence="2" id="KW-0812">Transmembrane</keyword>
<dbReference type="Proteomes" id="UP000192656">
    <property type="component" value="Unassembled WGS sequence"/>
</dbReference>
<feature type="transmembrane region" description="Helical" evidence="2">
    <location>
        <begin position="80"/>
        <end position="98"/>
    </location>
</feature>
<organism evidence="3 4">
    <name type="scientific">Fulvimarina manganoxydans</name>
    <dbReference type="NCBI Taxonomy" id="937218"/>
    <lineage>
        <taxon>Bacteria</taxon>
        <taxon>Pseudomonadati</taxon>
        <taxon>Pseudomonadota</taxon>
        <taxon>Alphaproteobacteria</taxon>
        <taxon>Hyphomicrobiales</taxon>
        <taxon>Aurantimonadaceae</taxon>
        <taxon>Fulvimarina</taxon>
    </lineage>
</organism>
<dbReference type="InterPro" id="IPR024399">
    <property type="entry name" value="DUF2628"/>
</dbReference>
<dbReference type="AlphaFoldDB" id="A0A1W2A141"/>
<dbReference type="Pfam" id="PF10947">
    <property type="entry name" value="DUF2628"/>
    <property type="match status" value="1"/>
</dbReference>
<feature type="compositionally biased region" description="Pro residues" evidence="1">
    <location>
        <begin position="145"/>
        <end position="169"/>
    </location>
</feature>
<gene>
    <name evidence="3" type="ORF">SAMN06297251_103284</name>
</gene>
<feature type="transmembrane region" description="Helical" evidence="2">
    <location>
        <begin position="38"/>
        <end position="60"/>
    </location>
</feature>
<accession>A0A1W2A141</accession>
<evidence type="ECO:0000256" key="2">
    <source>
        <dbReference type="SAM" id="Phobius"/>
    </source>
</evidence>
<proteinExistence type="predicted"/>
<dbReference type="OrthoDB" id="7285394at2"/>
<protein>
    <recommendedName>
        <fullName evidence="5">DUF2628 domain-containing protein</fullName>
    </recommendedName>
</protein>
<sequence length="169" mass="18350">MRLARWIVLEPPGGGPSDSGGAKPSENARFIKDRFSPLAFFFTFLWLFWHRLWIAGLVVLGLDIGLYVLMAGSDLELLSSAIQIGLALLIGLEGRNLVCERLRCKGWREATVIHAGNLSEAETIYFHGQSPVLEGAGNKRALKRTPPPVSPPVTLPWTAPTPPASPPSA</sequence>
<evidence type="ECO:0008006" key="5">
    <source>
        <dbReference type="Google" id="ProtNLM"/>
    </source>
</evidence>
<dbReference type="RefSeq" id="WP_084409090.1">
    <property type="nucleotide sequence ID" value="NZ_FWXR01000003.1"/>
</dbReference>
<name>A0A1W2A141_9HYPH</name>